<evidence type="ECO:0000313" key="3">
    <source>
        <dbReference type="EMBL" id="KAK1008695.1"/>
    </source>
</evidence>
<organism evidence="2 4">
    <name type="scientific">Friedmanniomyces endolithicus</name>
    <dbReference type="NCBI Taxonomy" id="329885"/>
    <lineage>
        <taxon>Eukaryota</taxon>
        <taxon>Fungi</taxon>
        <taxon>Dikarya</taxon>
        <taxon>Ascomycota</taxon>
        <taxon>Pezizomycotina</taxon>
        <taxon>Dothideomycetes</taxon>
        <taxon>Dothideomycetidae</taxon>
        <taxon>Mycosphaerellales</taxon>
        <taxon>Teratosphaeriaceae</taxon>
        <taxon>Friedmanniomyces</taxon>
    </lineage>
</organism>
<proteinExistence type="predicted"/>
<protein>
    <recommendedName>
        <fullName evidence="6">IPT/TIG domain-containing protein</fullName>
    </recommendedName>
</protein>
<comment type="caution">
    <text evidence="2">The sequence shown here is derived from an EMBL/GenBank/DDBJ whole genome shotgun (WGS) entry which is preliminary data.</text>
</comment>
<dbReference type="EMBL" id="JAUJLE010000015">
    <property type="protein sequence ID" value="KAK1008695.1"/>
    <property type="molecule type" value="Genomic_DNA"/>
</dbReference>
<feature type="signal peptide" evidence="1">
    <location>
        <begin position="1"/>
        <end position="26"/>
    </location>
</feature>
<reference evidence="3" key="2">
    <citation type="submission" date="2023-06" db="EMBL/GenBank/DDBJ databases">
        <title>Black Yeasts Isolated from many extreme environments.</title>
        <authorList>
            <person name="Coleine C."/>
            <person name="Stajich J.E."/>
            <person name="Selbmann L."/>
        </authorList>
    </citation>
    <scope>NUCLEOTIDE SEQUENCE</scope>
    <source>
        <strain evidence="3">CCFEE 5200</strain>
    </source>
</reference>
<keyword evidence="5" id="KW-1185">Reference proteome</keyword>
<evidence type="ECO:0008006" key="6">
    <source>
        <dbReference type="Google" id="ProtNLM"/>
    </source>
</evidence>
<accession>A0AAN6FV92</accession>
<evidence type="ECO:0000313" key="2">
    <source>
        <dbReference type="EMBL" id="KAK0325093.1"/>
    </source>
</evidence>
<sequence length="253" mass="26094">MRKPQTKMQPIPIISALTLAVVLTNASPAADPQITPFPNLVPTSPVDLATDTRGVQTISPLRIPAQPVTVARRGQPVTVDGVVYSTGYSDLVPTSTVDLATDSTFSTQIVSPTRVLLAASTTVVGAEVITVSSTSAASGSAITTSASNTTSCASTTAFPVTADGIPYTTGFQDVVPSTTLNMATDSTFAAQDVSPTRLAAATATTALGDSNDGKKVTSGASGLSPPFVGLLEGVWRWCEYLNRYMYCGSLNQL</sequence>
<dbReference type="EMBL" id="JASUXU010000008">
    <property type="protein sequence ID" value="KAK0325093.1"/>
    <property type="molecule type" value="Genomic_DNA"/>
</dbReference>
<evidence type="ECO:0000313" key="5">
    <source>
        <dbReference type="Proteomes" id="UP001175353"/>
    </source>
</evidence>
<feature type="chain" id="PRO_5044710344" description="IPT/TIG domain-containing protein" evidence="1">
    <location>
        <begin position="27"/>
        <end position="253"/>
    </location>
</feature>
<dbReference type="Proteomes" id="UP001168146">
    <property type="component" value="Unassembled WGS sequence"/>
</dbReference>
<keyword evidence="1" id="KW-0732">Signal</keyword>
<dbReference type="Proteomes" id="UP001175353">
    <property type="component" value="Unassembled WGS sequence"/>
</dbReference>
<name>A0AAN6FV92_9PEZI</name>
<gene>
    <name evidence="2" type="ORF">LTR82_004079</name>
    <name evidence="3" type="ORF">LTR91_003054</name>
</gene>
<dbReference type="AlphaFoldDB" id="A0AAN6FV92"/>
<evidence type="ECO:0000313" key="4">
    <source>
        <dbReference type="Proteomes" id="UP001168146"/>
    </source>
</evidence>
<evidence type="ECO:0000256" key="1">
    <source>
        <dbReference type="SAM" id="SignalP"/>
    </source>
</evidence>
<reference evidence="2" key="1">
    <citation type="submission" date="2021-12" db="EMBL/GenBank/DDBJ databases">
        <title>Black yeast isolated from Biological Soil Crust.</title>
        <authorList>
            <person name="Kurbessoian T."/>
        </authorList>
    </citation>
    <scope>NUCLEOTIDE SEQUENCE</scope>
    <source>
        <strain evidence="2">CCFEE 5208</strain>
    </source>
</reference>